<dbReference type="EMBL" id="CAJEWN010001561">
    <property type="protein sequence ID" value="CAD2198445.1"/>
    <property type="molecule type" value="Genomic_DNA"/>
</dbReference>
<evidence type="ECO:0000313" key="9">
    <source>
        <dbReference type="EMBL" id="CAD2198445.1"/>
    </source>
</evidence>
<accession>A0A6V7VSD0</accession>
<keyword evidence="2" id="KW-0479">Metal-binding</keyword>
<evidence type="ECO:0000313" key="7">
    <source>
        <dbReference type="EMBL" id="CAD2177662.1"/>
    </source>
</evidence>
<dbReference type="InterPro" id="IPR004910">
    <property type="entry name" value="Yippee/Mis18/Cereblon"/>
</dbReference>
<dbReference type="Proteomes" id="UP000580250">
    <property type="component" value="Unassembled WGS sequence"/>
</dbReference>
<evidence type="ECO:0000256" key="3">
    <source>
        <dbReference type="ARBA" id="ARBA00022833"/>
    </source>
</evidence>
<evidence type="ECO:0000259" key="6">
    <source>
        <dbReference type="PROSITE" id="PS51792"/>
    </source>
</evidence>
<dbReference type="PROSITE" id="PS51792">
    <property type="entry name" value="YIPPEE"/>
    <property type="match status" value="1"/>
</dbReference>
<organism evidence="7 10">
    <name type="scientific">Meloidogyne enterolobii</name>
    <name type="common">Root-knot nematode worm</name>
    <name type="synonym">Meloidogyne mayaguensis</name>
    <dbReference type="NCBI Taxonomy" id="390850"/>
    <lineage>
        <taxon>Eukaryota</taxon>
        <taxon>Metazoa</taxon>
        <taxon>Ecdysozoa</taxon>
        <taxon>Nematoda</taxon>
        <taxon>Chromadorea</taxon>
        <taxon>Rhabditida</taxon>
        <taxon>Tylenchina</taxon>
        <taxon>Tylenchomorpha</taxon>
        <taxon>Tylenchoidea</taxon>
        <taxon>Meloidogynidae</taxon>
        <taxon>Meloidogyninae</taxon>
        <taxon>Meloidogyne</taxon>
    </lineage>
</organism>
<evidence type="ECO:0000256" key="2">
    <source>
        <dbReference type="ARBA" id="ARBA00022723"/>
    </source>
</evidence>
<evidence type="ECO:0000313" key="10">
    <source>
        <dbReference type="Proteomes" id="UP000580250"/>
    </source>
</evidence>
<evidence type="ECO:0000313" key="8">
    <source>
        <dbReference type="EMBL" id="CAD2178619.1"/>
    </source>
</evidence>
<feature type="compositionally biased region" description="Low complexity" evidence="5">
    <location>
        <begin position="127"/>
        <end position="143"/>
    </location>
</feature>
<dbReference type="EMBL" id="CAJEWN010000323">
    <property type="protein sequence ID" value="CAD2178619.1"/>
    <property type="molecule type" value="Genomic_DNA"/>
</dbReference>
<protein>
    <recommendedName>
        <fullName evidence="4">Protein yippee-like</fullName>
    </recommendedName>
</protein>
<gene>
    <name evidence="7" type="ORF">MENT_LOCUS29551</name>
    <name evidence="8" type="ORF">MENT_LOCUS30566</name>
    <name evidence="9" type="ORF">MENT_LOCUS51760</name>
</gene>
<comment type="similarity">
    <text evidence="1 4">Belongs to the yippee family.</text>
</comment>
<feature type="domain" description="Yippee" evidence="6">
    <location>
        <begin position="13"/>
        <end position="110"/>
    </location>
</feature>
<dbReference type="OrthoDB" id="6407410at2759"/>
<dbReference type="InterPro" id="IPR034751">
    <property type="entry name" value="Yippee"/>
</dbReference>
<dbReference type="GO" id="GO:0046872">
    <property type="term" value="F:metal ion binding"/>
    <property type="evidence" value="ECO:0007669"/>
    <property type="project" value="UniProtKB-KW"/>
</dbReference>
<sequence length="143" mass="16334">MGRPFLEHMGGRKFYMCCRCKTYLSNKKEIVSHTFRGSTGQAYLFRTVVNITTSKAEARFMLTGQHIVRDVFCKNCNHKLGWMYEFAHEPQQSYKEGHIILERKLLEEKEESDPGLAERTRPLTRASSSSSMSSSGISSVTIT</sequence>
<feature type="region of interest" description="Disordered" evidence="5">
    <location>
        <begin position="109"/>
        <end position="143"/>
    </location>
</feature>
<dbReference type="AlphaFoldDB" id="A0A6V7VSD0"/>
<evidence type="ECO:0000256" key="1">
    <source>
        <dbReference type="ARBA" id="ARBA00005613"/>
    </source>
</evidence>
<dbReference type="Gene3D" id="2.170.150.30">
    <property type="entry name" value="RIG-I-like receptor, C-terminal regulatory domain"/>
    <property type="match status" value="1"/>
</dbReference>
<dbReference type="EMBL" id="CAJEWN010000302">
    <property type="protein sequence ID" value="CAD2177662.1"/>
    <property type="molecule type" value="Genomic_DNA"/>
</dbReference>
<dbReference type="InterPro" id="IPR039058">
    <property type="entry name" value="Yippee_fam"/>
</dbReference>
<comment type="caution">
    <text evidence="7">The sequence shown here is derived from an EMBL/GenBank/DDBJ whole genome shotgun (WGS) entry which is preliminary data.</text>
</comment>
<evidence type="ECO:0000256" key="5">
    <source>
        <dbReference type="SAM" id="MobiDB-lite"/>
    </source>
</evidence>
<dbReference type="InterPro" id="IPR038557">
    <property type="entry name" value="RLR_C_sf"/>
</dbReference>
<proteinExistence type="inferred from homology"/>
<dbReference type="PANTHER" id="PTHR13848">
    <property type="entry name" value="PROTEIN YIPPEE-LIKE CG15309-RELATED"/>
    <property type="match status" value="1"/>
</dbReference>
<evidence type="ECO:0000256" key="4">
    <source>
        <dbReference type="RuleBase" id="RU110713"/>
    </source>
</evidence>
<name>A0A6V7VSD0_MELEN</name>
<reference evidence="7 10" key="1">
    <citation type="submission" date="2020-08" db="EMBL/GenBank/DDBJ databases">
        <authorList>
            <person name="Koutsovoulos G."/>
            <person name="Danchin GJ E."/>
        </authorList>
    </citation>
    <scope>NUCLEOTIDE SEQUENCE [LARGE SCALE GENOMIC DNA]</scope>
</reference>
<dbReference type="Pfam" id="PF03226">
    <property type="entry name" value="Yippee-Mis18"/>
    <property type="match status" value="1"/>
</dbReference>
<keyword evidence="3" id="KW-0862">Zinc</keyword>